<keyword evidence="7" id="KW-1185">Reference proteome</keyword>
<gene>
    <name evidence="6" type="ORF">RND81_07G064400</name>
</gene>
<evidence type="ECO:0000256" key="5">
    <source>
        <dbReference type="SAM" id="MobiDB-lite"/>
    </source>
</evidence>
<keyword evidence="3" id="KW-0804">Transcription</keyword>
<reference evidence="6" key="1">
    <citation type="submission" date="2024-03" db="EMBL/GenBank/DDBJ databases">
        <title>WGS assembly of Saponaria officinalis var. Norfolk2.</title>
        <authorList>
            <person name="Jenkins J."/>
            <person name="Shu S."/>
            <person name="Grimwood J."/>
            <person name="Barry K."/>
            <person name="Goodstein D."/>
            <person name="Schmutz J."/>
            <person name="Leebens-Mack J."/>
            <person name="Osbourn A."/>
        </authorList>
    </citation>
    <scope>NUCLEOTIDE SEQUENCE [LARGE SCALE GENOMIC DNA]</scope>
    <source>
        <strain evidence="6">JIC</strain>
    </source>
</reference>
<evidence type="ECO:0000256" key="1">
    <source>
        <dbReference type="ARBA" id="ARBA00004123"/>
    </source>
</evidence>
<dbReference type="GO" id="GO:0003677">
    <property type="term" value="F:DNA binding"/>
    <property type="evidence" value="ECO:0007669"/>
    <property type="project" value="InterPro"/>
</dbReference>
<accession>A0AAW1JSG9</accession>
<proteinExistence type="predicted"/>
<organism evidence="6 7">
    <name type="scientific">Saponaria officinalis</name>
    <name type="common">Common soapwort</name>
    <name type="synonym">Lychnis saponaria</name>
    <dbReference type="NCBI Taxonomy" id="3572"/>
    <lineage>
        <taxon>Eukaryota</taxon>
        <taxon>Viridiplantae</taxon>
        <taxon>Streptophyta</taxon>
        <taxon>Embryophyta</taxon>
        <taxon>Tracheophyta</taxon>
        <taxon>Spermatophyta</taxon>
        <taxon>Magnoliopsida</taxon>
        <taxon>eudicotyledons</taxon>
        <taxon>Gunneridae</taxon>
        <taxon>Pentapetalae</taxon>
        <taxon>Caryophyllales</taxon>
        <taxon>Caryophyllaceae</taxon>
        <taxon>Caryophylleae</taxon>
        <taxon>Saponaria</taxon>
    </lineage>
</organism>
<evidence type="ECO:0000313" key="6">
    <source>
        <dbReference type="EMBL" id="KAK9705536.1"/>
    </source>
</evidence>
<name>A0AAW1JSG9_SAPOF</name>
<keyword evidence="4" id="KW-0539">Nucleus</keyword>
<evidence type="ECO:0000313" key="7">
    <source>
        <dbReference type="Proteomes" id="UP001443914"/>
    </source>
</evidence>
<comment type="subcellular location">
    <subcellularLocation>
        <location evidence="1">Nucleus</location>
    </subcellularLocation>
</comment>
<dbReference type="EMBL" id="JBDFQZ010000007">
    <property type="protein sequence ID" value="KAK9705536.1"/>
    <property type="molecule type" value="Genomic_DNA"/>
</dbReference>
<protein>
    <submittedName>
        <fullName evidence="6">Uncharacterized protein</fullName>
    </submittedName>
</protein>
<dbReference type="AlphaFoldDB" id="A0AAW1JSG9"/>
<dbReference type="InterPro" id="IPR007811">
    <property type="entry name" value="RPC4"/>
</dbReference>
<dbReference type="GO" id="GO:0005666">
    <property type="term" value="C:RNA polymerase III complex"/>
    <property type="evidence" value="ECO:0007669"/>
    <property type="project" value="InterPro"/>
</dbReference>
<comment type="caution">
    <text evidence="6">The sequence shown here is derived from an EMBL/GenBank/DDBJ whole genome shotgun (WGS) entry which is preliminary data.</text>
</comment>
<dbReference type="Proteomes" id="UP001443914">
    <property type="component" value="Unassembled WGS sequence"/>
</dbReference>
<evidence type="ECO:0000256" key="3">
    <source>
        <dbReference type="ARBA" id="ARBA00023163"/>
    </source>
</evidence>
<evidence type="ECO:0000256" key="4">
    <source>
        <dbReference type="ARBA" id="ARBA00023242"/>
    </source>
</evidence>
<dbReference type="GO" id="GO:0042797">
    <property type="term" value="P:tRNA transcription by RNA polymerase III"/>
    <property type="evidence" value="ECO:0007669"/>
    <property type="project" value="TreeGrafter"/>
</dbReference>
<dbReference type="Pfam" id="PF05132">
    <property type="entry name" value="RNA_pol_Rpc4"/>
    <property type="match status" value="1"/>
</dbReference>
<dbReference type="PANTHER" id="PTHR13408">
    <property type="entry name" value="DNA-DIRECTED RNA POLYMERASE III"/>
    <property type="match status" value="1"/>
</dbReference>
<feature type="region of interest" description="Disordered" evidence="5">
    <location>
        <begin position="1"/>
        <end position="43"/>
    </location>
</feature>
<sequence length="282" mass="31015">MDADSLDQKPAPRKLKFKPKPQARRVPNPVAPKTEATDDAESAERKELFRLLRESRTAKPKAQRKVESAQVAFGYGHNYNGNYSSCDDAASFSSLTDDEEYVEPWNYYSYYPTVLPLRRPYSGNPELLNEQEFGQVSVFDEGKLNPAMELGFMEEDLEPKMLFFQLPRGLPMTKRAAAVEAEASASNSKPPGGANPVERPCGFNELKSGLMGKLLVYKSGAVKLKLGDTEYDVSPGSDCGFAQDVVAVNVDKKHCCVVGELSKHAIVTPDVDSILDSLPDLG</sequence>
<evidence type="ECO:0000256" key="2">
    <source>
        <dbReference type="ARBA" id="ARBA00022478"/>
    </source>
</evidence>
<dbReference type="PANTHER" id="PTHR13408:SF0">
    <property type="entry name" value="DNA-DIRECTED RNA POLYMERASE III SUBUNIT RPC4"/>
    <property type="match status" value="1"/>
</dbReference>
<feature type="compositionally biased region" description="Basic residues" evidence="5">
    <location>
        <begin position="11"/>
        <end position="23"/>
    </location>
</feature>
<keyword evidence="2" id="KW-0240">DNA-directed RNA polymerase</keyword>